<protein>
    <submittedName>
        <fullName evidence="2">Putative lipoprotein</fullName>
    </submittedName>
</protein>
<evidence type="ECO:0000313" key="3">
    <source>
        <dbReference type="Proteomes" id="UP000217257"/>
    </source>
</evidence>
<dbReference type="InterPro" id="IPR046636">
    <property type="entry name" value="DUF6748"/>
</dbReference>
<sequence>MESARWDGETACPLMTTQESNQETVVYIVKDSGVRCITTPCPVYLALRADRPDEAGLKVTDLDLSALNLGDEQRSSLLKSTHKPGPGLKVEATVRTVPHAGPGGTATILRVSRVL</sequence>
<feature type="domain" description="DUF6748" evidence="1">
    <location>
        <begin position="18"/>
        <end position="105"/>
    </location>
</feature>
<keyword evidence="2" id="KW-0449">Lipoprotein</keyword>
<dbReference type="KEGG" id="cfus:CYFUS_000321"/>
<name>A0A250IT40_9BACT</name>
<reference evidence="2 3" key="1">
    <citation type="submission" date="2017-06" db="EMBL/GenBank/DDBJ databases">
        <title>Sequencing and comparative analysis of myxobacterial genomes.</title>
        <authorList>
            <person name="Rupp O."/>
            <person name="Goesmann A."/>
            <person name="Sogaard-Andersen L."/>
        </authorList>
    </citation>
    <scope>NUCLEOTIDE SEQUENCE [LARGE SCALE GENOMIC DNA]</scope>
    <source>
        <strain evidence="2 3">DSM 52655</strain>
    </source>
</reference>
<dbReference type="Pfam" id="PF20533">
    <property type="entry name" value="DUF6748"/>
    <property type="match status" value="1"/>
</dbReference>
<dbReference type="EMBL" id="CP022098">
    <property type="protein sequence ID" value="ATB34914.1"/>
    <property type="molecule type" value="Genomic_DNA"/>
</dbReference>
<dbReference type="AlphaFoldDB" id="A0A250IT40"/>
<accession>A0A250IT40</accession>
<evidence type="ECO:0000313" key="2">
    <source>
        <dbReference type="EMBL" id="ATB34914.1"/>
    </source>
</evidence>
<evidence type="ECO:0000259" key="1">
    <source>
        <dbReference type="Pfam" id="PF20533"/>
    </source>
</evidence>
<gene>
    <name evidence="2" type="ORF">CYFUS_000321</name>
</gene>
<proteinExistence type="predicted"/>
<organism evidence="2 3">
    <name type="scientific">Cystobacter fuscus</name>
    <dbReference type="NCBI Taxonomy" id="43"/>
    <lineage>
        <taxon>Bacteria</taxon>
        <taxon>Pseudomonadati</taxon>
        <taxon>Myxococcota</taxon>
        <taxon>Myxococcia</taxon>
        <taxon>Myxococcales</taxon>
        <taxon>Cystobacterineae</taxon>
        <taxon>Archangiaceae</taxon>
        <taxon>Cystobacter</taxon>
    </lineage>
</organism>
<dbReference type="Proteomes" id="UP000217257">
    <property type="component" value="Chromosome"/>
</dbReference>